<dbReference type="GO" id="GO:0000244">
    <property type="term" value="P:spliceosomal tri-snRNP complex assembly"/>
    <property type="evidence" value="ECO:0007669"/>
    <property type="project" value="TreeGrafter"/>
</dbReference>
<dbReference type="InterPro" id="IPR038516">
    <property type="entry name" value="AAR2_N_sf"/>
</dbReference>
<evidence type="ECO:0000256" key="4">
    <source>
        <dbReference type="ARBA" id="ARBA00022664"/>
    </source>
</evidence>
<dbReference type="OrthoDB" id="1510206at2759"/>
<keyword evidence="6" id="KW-0508">mRNA splicing</keyword>
<dbReference type="SUPFAM" id="SSF51735">
    <property type="entry name" value="NAD(P)-binding Rossmann-fold domains"/>
    <property type="match status" value="1"/>
</dbReference>
<organism evidence="12 13">
    <name type="scientific">Trichomalopsis sarcophagae</name>
    <dbReference type="NCBI Taxonomy" id="543379"/>
    <lineage>
        <taxon>Eukaryota</taxon>
        <taxon>Metazoa</taxon>
        <taxon>Ecdysozoa</taxon>
        <taxon>Arthropoda</taxon>
        <taxon>Hexapoda</taxon>
        <taxon>Insecta</taxon>
        <taxon>Pterygota</taxon>
        <taxon>Neoptera</taxon>
        <taxon>Endopterygota</taxon>
        <taxon>Hymenoptera</taxon>
        <taxon>Apocrita</taxon>
        <taxon>Proctotrupomorpha</taxon>
        <taxon>Chalcidoidea</taxon>
        <taxon>Pteromalidae</taxon>
        <taxon>Pteromalinae</taxon>
        <taxon>Trichomalopsis</taxon>
    </lineage>
</organism>
<dbReference type="Gene3D" id="1.25.40.550">
    <property type="entry name" value="Aar2, C-terminal domain-like"/>
    <property type="match status" value="1"/>
</dbReference>
<dbReference type="AlphaFoldDB" id="A0A232FI25"/>
<protein>
    <recommendedName>
        <fullName evidence="3">Protein AAR2 homolog</fullName>
    </recommendedName>
    <alternativeName>
        <fullName evidence="7">AAR2 splicing factor homolog</fullName>
    </alternativeName>
</protein>
<dbReference type="Gene3D" id="2.60.34.20">
    <property type="match status" value="1"/>
</dbReference>
<dbReference type="CDD" id="cd13777">
    <property type="entry name" value="Aar2_N"/>
    <property type="match status" value="1"/>
</dbReference>
<dbReference type="GO" id="GO:0005681">
    <property type="term" value="C:spliceosomal complex"/>
    <property type="evidence" value="ECO:0007669"/>
    <property type="project" value="UniProtKB-KW"/>
</dbReference>
<evidence type="ECO:0000256" key="9">
    <source>
        <dbReference type="SAM" id="MobiDB-lite"/>
    </source>
</evidence>
<dbReference type="PANTHER" id="PTHR12689">
    <property type="entry name" value="A1 CISTRON SPLICING FACTOR AAR2-RELATED"/>
    <property type="match status" value="1"/>
</dbReference>
<comment type="function">
    <text evidence="1">Component of the U5 snRNP complex that is required for spliceosome assembly and for pre-mRNA splicing.</text>
</comment>
<dbReference type="Proteomes" id="UP000215335">
    <property type="component" value="Unassembled WGS sequence"/>
</dbReference>
<reference evidence="12 13" key="1">
    <citation type="journal article" date="2017" name="Curr. Biol.">
        <title>The Evolution of Venom by Co-option of Single-Copy Genes.</title>
        <authorList>
            <person name="Martinson E.O."/>
            <person name="Mrinalini"/>
            <person name="Kelkar Y.D."/>
            <person name="Chang C.H."/>
            <person name="Werren J.H."/>
        </authorList>
    </citation>
    <scope>NUCLEOTIDE SEQUENCE [LARGE SCALE GENOMIC DNA]</scope>
    <source>
        <strain evidence="12 13">Alberta</strain>
        <tissue evidence="12">Whole body</tissue>
    </source>
</reference>
<dbReference type="InterPro" id="IPR036291">
    <property type="entry name" value="NAD(P)-bd_dom_sf"/>
</dbReference>
<evidence type="ECO:0000259" key="11">
    <source>
        <dbReference type="Pfam" id="PF20981"/>
    </source>
</evidence>
<keyword evidence="13" id="KW-1185">Reference proteome</keyword>
<evidence type="ECO:0000256" key="7">
    <source>
        <dbReference type="ARBA" id="ARBA00030625"/>
    </source>
</evidence>
<feature type="region of interest" description="Disordered" evidence="9">
    <location>
        <begin position="523"/>
        <end position="543"/>
    </location>
</feature>
<dbReference type="CDD" id="cd13778">
    <property type="entry name" value="Aar2_C"/>
    <property type="match status" value="1"/>
</dbReference>
<comment type="subunit">
    <text evidence="8">Interacts with PRPF8 (via RNase H homology domain). Component of a U5 snRNP complex that contains PRPF8.</text>
</comment>
<comment type="caution">
    <text evidence="12">The sequence shown here is derived from an EMBL/GenBank/DDBJ whole genome shotgun (WGS) entry which is preliminary data.</text>
</comment>
<dbReference type="InterPro" id="IPR033647">
    <property type="entry name" value="Aar2_N"/>
</dbReference>
<evidence type="ECO:0000313" key="13">
    <source>
        <dbReference type="Proteomes" id="UP000215335"/>
    </source>
</evidence>
<sequence length="733" mass="83251">MNLDEMITIVAGISRDSAFNYSCFIVESLSQVLPNFSAKKIALKSCDWEGWMKSKCKALGWSHSGSPLIWRETGIFGGDPTYVGGSLELKKFTNTYYGIDIVLSKEEQKALDYDYLLADNFKSVYNKEQLDILHVTISGAGRSVCPDLVMQLASLKGICKNGIEINLFDTPGHFFKIKDIVKDASAIGGELRSIQILANLSDGLGNCDILIILDHIARDEQESTESWLSRNYDAYKELSEQINVYANSNLKIIFCSTGPNCFCANVLVKEAPKINKNNVIVISAHYGLEMIYDFIKSMDVNLKGISYPPVWGFLGINQYVDVHHIIQNYLVYFPNKRALTSHTDSAQSLGIKYSELRWLLYLAFNKEPHEALIKRKNLSSNKKNNRPNVFAGSFNIPQGIFFSQPVHLKILDDDSRVATDEYGESAPRVGFFRNFKCQDFIVKRWDKNLEDLSSEPVPEETVERLKANLRELDRYLGPYPFDMWNQWKDLTNKIDDSIVERCSPVCGFVRSALELVNFDDASRPRGTESKKRKRGAGLTVEEKEQELLPDLKPKPGTELRLSELPQKFYPDDATPAEITRHSLDTSYALDTLLNKLKDPMEIIGELQLSFVCFLAGQSLEAFEHWKGLVSLICKADSLIPTRRAVFSEFLNVLEIQLSHVPEEVLCDIVASNNFVYHNLRKLFANIESNTDVDDRLKSLAIRIRDRLTKKFLWDFKDLQEEDDDEAPVVVALD</sequence>
<dbReference type="InterPro" id="IPR038514">
    <property type="entry name" value="AAR2_C_sf"/>
</dbReference>
<keyword evidence="4" id="KW-0507">mRNA processing</keyword>
<dbReference type="InterPro" id="IPR033648">
    <property type="entry name" value="AAR2_C"/>
</dbReference>
<proteinExistence type="inferred from homology"/>
<evidence type="ECO:0000256" key="3">
    <source>
        <dbReference type="ARBA" id="ARBA00016372"/>
    </source>
</evidence>
<dbReference type="Gene3D" id="3.40.50.720">
    <property type="entry name" value="NAD(P)-binding Rossmann-like Domain"/>
    <property type="match status" value="1"/>
</dbReference>
<gene>
    <name evidence="12" type="ORF">TSAR_003041</name>
</gene>
<evidence type="ECO:0000256" key="2">
    <source>
        <dbReference type="ARBA" id="ARBA00006281"/>
    </source>
</evidence>
<feature type="domain" description="AAR2 C-terminal" evidence="10">
    <location>
        <begin position="563"/>
        <end position="716"/>
    </location>
</feature>
<accession>A0A232FI25</accession>
<dbReference type="PANTHER" id="PTHR12689:SF4">
    <property type="entry name" value="PROTEIN AAR2 HOMOLOG"/>
    <property type="match status" value="1"/>
</dbReference>
<keyword evidence="5" id="KW-0747">Spliceosome</keyword>
<dbReference type="Pfam" id="PF20981">
    <property type="entry name" value="AAR2_1st"/>
    <property type="match status" value="1"/>
</dbReference>
<dbReference type="EMBL" id="NNAY01000213">
    <property type="protein sequence ID" value="OXU29977.1"/>
    <property type="molecule type" value="Genomic_DNA"/>
</dbReference>
<dbReference type="Pfam" id="PF05282">
    <property type="entry name" value="AAR2"/>
    <property type="match status" value="1"/>
</dbReference>
<evidence type="ECO:0000256" key="5">
    <source>
        <dbReference type="ARBA" id="ARBA00022728"/>
    </source>
</evidence>
<dbReference type="InterPro" id="IPR007946">
    <property type="entry name" value="AAR2"/>
</dbReference>
<evidence type="ECO:0000256" key="8">
    <source>
        <dbReference type="ARBA" id="ARBA00047009"/>
    </source>
</evidence>
<dbReference type="STRING" id="543379.A0A232FI25"/>
<evidence type="ECO:0000256" key="6">
    <source>
        <dbReference type="ARBA" id="ARBA00023187"/>
    </source>
</evidence>
<dbReference type="FunFam" id="1.25.40.550:FF:000001">
    <property type="entry name" value="AAR2 splicing factor homolog"/>
    <property type="match status" value="1"/>
</dbReference>
<evidence type="ECO:0000256" key="1">
    <source>
        <dbReference type="ARBA" id="ARBA00003708"/>
    </source>
</evidence>
<feature type="domain" description="AAR2 N-terminal" evidence="11">
    <location>
        <begin position="387"/>
        <end position="504"/>
    </location>
</feature>
<evidence type="ECO:0000313" key="12">
    <source>
        <dbReference type="EMBL" id="OXU29977.1"/>
    </source>
</evidence>
<evidence type="ECO:0000259" key="10">
    <source>
        <dbReference type="Pfam" id="PF05282"/>
    </source>
</evidence>
<name>A0A232FI25_9HYME</name>
<comment type="similarity">
    <text evidence="2">Belongs to the AAR2 family.</text>
</comment>